<dbReference type="InterPro" id="IPR010767">
    <property type="entry name" value="Phage_CGC-2007_Cje0229"/>
</dbReference>
<dbReference type="Pfam" id="PF07087">
    <property type="entry name" value="DUF1353"/>
    <property type="match status" value="1"/>
</dbReference>
<sequence>MFAIFNGRFFVFQGGLDMRFLILVFLVLTLQACAPISYRETDEGRFEGALDVRWIKNDYFLFVPSKDDPFRFTRSNGEVIRPGPMYTDGGSIPRFLWGVNGYSPWGYAPAYIIHDWLFVAHECGYPGYKDYSFKNTHIVLAEGLKAVMEVSPEIRNYFVFESVVAAVSSPIAKRLWEKGICNEPVAFNLLGIPEQTPPGELLMTIKFK</sequence>
<organism evidence="1 2">
    <name type="scientific">Pseudomonas migulae</name>
    <dbReference type="NCBI Taxonomy" id="78543"/>
    <lineage>
        <taxon>Bacteria</taxon>
        <taxon>Pseudomonadati</taxon>
        <taxon>Pseudomonadota</taxon>
        <taxon>Gammaproteobacteria</taxon>
        <taxon>Pseudomonadales</taxon>
        <taxon>Pseudomonadaceae</taxon>
        <taxon>Pseudomonas</taxon>
    </lineage>
</organism>
<evidence type="ECO:0000313" key="2">
    <source>
        <dbReference type="Proteomes" id="UP001243713"/>
    </source>
</evidence>
<reference evidence="1 2" key="1">
    <citation type="submission" date="2022-03" db="EMBL/GenBank/DDBJ databases">
        <title>Plant growth promoting endophytes with ACC deaminase activity.</title>
        <authorList>
            <person name="Charles T."/>
            <person name="Van Dyk A."/>
            <person name="Cheng J."/>
            <person name="Heil J."/>
        </authorList>
    </citation>
    <scope>NUCLEOTIDE SEQUENCE [LARGE SCALE GENOMIC DNA]</scope>
    <source>
        <strain evidence="1 2">8R6</strain>
    </source>
</reference>
<accession>A0ABY8MZA5</accession>
<dbReference type="RefSeq" id="WP_050562977.1">
    <property type="nucleotide sequence ID" value="NZ_CP093428.1"/>
</dbReference>
<name>A0ABY8MZA5_9PSED</name>
<dbReference type="Proteomes" id="UP001243713">
    <property type="component" value="Chromosome"/>
</dbReference>
<dbReference type="EMBL" id="CP093428">
    <property type="protein sequence ID" value="WGK92602.1"/>
    <property type="molecule type" value="Genomic_DNA"/>
</dbReference>
<evidence type="ECO:0000313" key="1">
    <source>
        <dbReference type="EMBL" id="WGK92602.1"/>
    </source>
</evidence>
<protein>
    <submittedName>
        <fullName evidence="1">DUF1353 domain-containing protein</fullName>
    </submittedName>
</protein>
<keyword evidence="2" id="KW-1185">Reference proteome</keyword>
<gene>
    <name evidence="1" type="ORF">MOQ58_10595</name>
</gene>
<proteinExistence type="predicted"/>